<dbReference type="GO" id="GO:0005829">
    <property type="term" value="C:cytosol"/>
    <property type="evidence" value="ECO:0007669"/>
    <property type="project" value="TreeGrafter"/>
</dbReference>
<dbReference type="SUPFAM" id="SSF52317">
    <property type="entry name" value="Class I glutamine amidotransferase-like"/>
    <property type="match status" value="1"/>
</dbReference>
<dbReference type="RefSeq" id="WP_170152797.1">
    <property type="nucleotide sequence ID" value="NZ_RKRK01000003.1"/>
</dbReference>
<keyword evidence="2" id="KW-1185">Reference proteome</keyword>
<keyword evidence="1" id="KW-0808">Transferase</keyword>
<dbReference type="FunFam" id="3.40.50.880:FF:000030">
    <property type="entry name" value="Gamma-glutamyl-gamma-aminobutyrate hydrolase PuuD"/>
    <property type="match status" value="1"/>
</dbReference>
<evidence type="ECO:0000313" key="1">
    <source>
        <dbReference type="EMBL" id="RPF56781.1"/>
    </source>
</evidence>
<comment type="caution">
    <text evidence="1">The sequence shown here is derived from an EMBL/GenBank/DDBJ whole genome shotgun (WGS) entry which is preliminary data.</text>
</comment>
<dbReference type="CDD" id="cd01745">
    <property type="entry name" value="GATase1_2"/>
    <property type="match status" value="1"/>
</dbReference>
<dbReference type="InterPro" id="IPR011697">
    <property type="entry name" value="Peptidase_C26"/>
</dbReference>
<dbReference type="Pfam" id="PF07722">
    <property type="entry name" value="Peptidase_C26"/>
    <property type="match status" value="1"/>
</dbReference>
<gene>
    <name evidence="1" type="ORF">EDD62_1441</name>
</gene>
<accession>A0A3N5CH09</accession>
<dbReference type="InterPro" id="IPR029062">
    <property type="entry name" value="Class_I_gatase-like"/>
</dbReference>
<protein>
    <submittedName>
        <fullName evidence="1">Putative glutamine amidotransferase</fullName>
    </submittedName>
</protein>
<dbReference type="InterPro" id="IPR044668">
    <property type="entry name" value="PuuD-like"/>
</dbReference>
<dbReference type="EMBL" id="RKRK01000003">
    <property type="protein sequence ID" value="RPF56781.1"/>
    <property type="molecule type" value="Genomic_DNA"/>
</dbReference>
<evidence type="ECO:0000313" key="2">
    <source>
        <dbReference type="Proteomes" id="UP000277108"/>
    </source>
</evidence>
<keyword evidence="1" id="KW-0315">Glutamine amidotransferase</keyword>
<dbReference type="Gene3D" id="3.40.50.880">
    <property type="match status" value="1"/>
</dbReference>
<dbReference type="PANTHER" id="PTHR43235">
    <property type="entry name" value="GLUTAMINE AMIDOTRANSFERASE PB2B2.05-RELATED"/>
    <property type="match status" value="1"/>
</dbReference>
<dbReference type="GO" id="GO:0006598">
    <property type="term" value="P:polyamine catabolic process"/>
    <property type="evidence" value="ECO:0007669"/>
    <property type="project" value="TreeGrafter"/>
</dbReference>
<sequence>MKPVIGITTESTGDKLQLNQSYVNAISDLGGVPLLLAKTDELDVIEEQVHRIDGLYLTGGSDINPATYDEEPHEKLGKVEHGRDEYEIQVIKHAIKKKIPILGVCRGNQLLNSLNGGTMYQDLPSQKEGELIQHKQQSGRDFLQHTIEINQKSKLYGIIQQDKIRVNSHHHQANKDIADEFRIAATAPDGVIEAIESKDEDHFILALQFHPEDAYTLDDSAKKILEAFIDAAVEYDKTVDND</sequence>
<reference evidence="1 2" key="1">
    <citation type="submission" date="2018-11" db="EMBL/GenBank/DDBJ databases">
        <title>Genomic Encyclopedia of Type Strains, Phase IV (KMG-IV): sequencing the most valuable type-strain genomes for metagenomic binning, comparative biology and taxonomic classification.</title>
        <authorList>
            <person name="Goeker M."/>
        </authorList>
    </citation>
    <scope>NUCLEOTIDE SEQUENCE [LARGE SCALE GENOMIC DNA]</scope>
    <source>
        <strain evidence="1 2">DSM 29158</strain>
    </source>
</reference>
<dbReference type="PROSITE" id="PS51273">
    <property type="entry name" value="GATASE_TYPE_1"/>
    <property type="match status" value="1"/>
</dbReference>
<organism evidence="1 2">
    <name type="scientific">Abyssicoccus albus</name>
    <dbReference type="NCBI Taxonomy" id="1817405"/>
    <lineage>
        <taxon>Bacteria</taxon>
        <taxon>Bacillati</taxon>
        <taxon>Bacillota</taxon>
        <taxon>Bacilli</taxon>
        <taxon>Bacillales</taxon>
        <taxon>Abyssicoccaceae</taxon>
    </lineage>
</organism>
<dbReference type="Proteomes" id="UP000277108">
    <property type="component" value="Unassembled WGS sequence"/>
</dbReference>
<proteinExistence type="predicted"/>
<dbReference type="PANTHER" id="PTHR43235:SF1">
    <property type="entry name" value="GLUTAMINE AMIDOTRANSFERASE PB2B2.05-RELATED"/>
    <property type="match status" value="1"/>
</dbReference>
<dbReference type="GO" id="GO:0033969">
    <property type="term" value="F:gamma-glutamyl-gamma-aminobutyrate hydrolase activity"/>
    <property type="evidence" value="ECO:0007669"/>
    <property type="project" value="TreeGrafter"/>
</dbReference>
<dbReference type="AlphaFoldDB" id="A0A3N5CH09"/>
<dbReference type="GO" id="GO:0016740">
    <property type="term" value="F:transferase activity"/>
    <property type="evidence" value="ECO:0007669"/>
    <property type="project" value="UniProtKB-KW"/>
</dbReference>
<name>A0A3N5CH09_9BACL</name>